<name>A0ABW3FIP7_9HYPH</name>
<proteinExistence type="predicted"/>
<evidence type="ECO:0000256" key="2">
    <source>
        <dbReference type="SAM" id="MobiDB-lite"/>
    </source>
</evidence>
<keyword evidence="1" id="KW-0175">Coiled coil</keyword>
<feature type="region of interest" description="Disordered" evidence="2">
    <location>
        <begin position="148"/>
        <end position="170"/>
    </location>
</feature>
<keyword evidence="3" id="KW-1133">Transmembrane helix</keyword>
<keyword evidence="5" id="KW-1185">Reference proteome</keyword>
<dbReference type="Proteomes" id="UP001597101">
    <property type="component" value="Unassembled WGS sequence"/>
</dbReference>
<feature type="coiled-coil region" evidence="1">
    <location>
        <begin position="271"/>
        <end position="305"/>
    </location>
</feature>
<evidence type="ECO:0000256" key="3">
    <source>
        <dbReference type="SAM" id="Phobius"/>
    </source>
</evidence>
<evidence type="ECO:0000313" key="5">
    <source>
        <dbReference type="Proteomes" id="UP001597101"/>
    </source>
</evidence>
<keyword evidence="3" id="KW-0472">Membrane</keyword>
<dbReference type="EMBL" id="JBHTJV010000005">
    <property type="protein sequence ID" value="MFD0916242.1"/>
    <property type="molecule type" value="Genomic_DNA"/>
</dbReference>
<protein>
    <recommendedName>
        <fullName evidence="6">Response regulatory domain-containing protein</fullName>
    </recommendedName>
</protein>
<evidence type="ECO:0008006" key="6">
    <source>
        <dbReference type="Google" id="ProtNLM"/>
    </source>
</evidence>
<comment type="caution">
    <text evidence="4">The sequence shown here is derived from an EMBL/GenBank/DDBJ whole genome shotgun (WGS) entry which is preliminary data.</text>
</comment>
<reference evidence="5" key="1">
    <citation type="journal article" date="2019" name="Int. J. Syst. Evol. Microbiol.">
        <title>The Global Catalogue of Microorganisms (GCM) 10K type strain sequencing project: providing services to taxonomists for standard genome sequencing and annotation.</title>
        <authorList>
            <consortium name="The Broad Institute Genomics Platform"/>
            <consortium name="The Broad Institute Genome Sequencing Center for Infectious Disease"/>
            <person name="Wu L."/>
            <person name="Ma J."/>
        </authorList>
    </citation>
    <scope>NUCLEOTIDE SEQUENCE [LARGE SCALE GENOMIC DNA]</scope>
    <source>
        <strain evidence="5">CCUG 60023</strain>
    </source>
</reference>
<dbReference type="Gene3D" id="3.40.50.2300">
    <property type="match status" value="1"/>
</dbReference>
<evidence type="ECO:0000313" key="4">
    <source>
        <dbReference type="EMBL" id="MFD0916242.1"/>
    </source>
</evidence>
<sequence>MTAEDLSAVERREAEKAINVLFVGMEITIAKGSFKRKEETIRFDHAALAKDAIDMLVARDVEHPFDCVIIDMRGEDAANPLNVVAIAALRAARRCVVLSKQDDAEIYGSLMGVHDVLCEPIKPKAIIATVLASRSDVRIESENMVSLDEKRTLEPEADQEAGASAQGRPDVPVEPEVPAVEVATAKSAQPTETKSMVTKGFEASISKIAEADQGLWRRFVPVANFAYKKLAVVILTALFLTFLTYGAMIVFFMGSSSWSLPFELSRGHALVDKTERDLSSMRLRANQVRQDLKSASVELSAAQRDKRDGQLQLDLMRRTIDEEILLQNYQQLEITKNIARLKRVIADFNKLNGQGTFAKNLEGAYAKRLITRKALNSSTLAVLETLHRIATVENEIAQRQLELNKVNRRLEFLLSLRQEIDKPEITVITSAGSDMAHLARDVILAKTQIFNAGKQEGSAKLRVAQLENSLGVITANLTSLEKTPAARALDAPVMVLFVPYTNTDQVLEGEKLVGCRFTLIVCSAVGTIGGPISGETTAVHPLFGKPLRGKFMEANFYDPRSVTQEIVHAKRAPMFF</sequence>
<keyword evidence="3" id="KW-0812">Transmembrane</keyword>
<feature type="transmembrane region" description="Helical" evidence="3">
    <location>
        <begin position="230"/>
        <end position="252"/>
    </location>
</feature>
<gene>
    <name evidence="4" type="ORF">ACFQ14_07480</name>
</gene>
<evidence type="ECO:0000256" key="1">
    <source>
        <dbReference type="SAM" id="Coils"/>
    </source>
</evidence>
<accession>A0ABW3FIP7</accession>
<dbReference type="RefSeq" id="WP_377212104.1">
    <property type="nucleotide sequence ID" value="NZ_JBHTJV010000005.1"/>
</dbReference>
<organism evidence="4 5">
    <name type="scientific">Pseudahrensia aquimaris</name>
    <dbReference type="NCBI Taxonomy" id="744461"/>
    <lineage>
        <taxon>Bacteria</taxon>
        <taxon>Pseudomonadati</taxon>
        <taxon>Pseudomonadota</taxon>
        <taxon>Alphaproteobacteria</taxon>
        <taxon>Hyphomicrobiales</taxon>
        <taxon>Ahrensiaceae</taxon>
        <taxon>Pseudahrensia</taxon>
    </lineage>
</organism>